<evidence type="ECO:0000256" key="11">
    <source>
        <dbReference type="RuleBase" id="RU004334"/>
    </source>
</evidence>
<accession>A0A6A5GFH2</accession>
<keyword evidence="6 11" id="KW-0805">Transcription regulation</keyword>
<keyword evidence="3 11" id="KW-0479">Metal-binding</keyword>
<keyword evidence="8 11" id="KW-0804">Transcription</keyword>
<evidence type="ECO:0000259" key="12">
    <source>
        <dbReference type="PROSITE" id="PS51030"/>
    </source>
</evidence>
<evidence type="ECO:0000256" key="2">
    <source>
        <dbReference type="ARBA" id="ARBA00005993"/>
    </source>
</evidence>
<dbReference type="GO" id="GO:0008270">
    <property type="term" value="F:zinc ion binding"/>
    <property type="evidence" value="ECO:0007669"/>
    <property type="project" value="UniProtKB-KW"/>
</dbReference>
<keyword evidence="5 11" id="KW-0862">Zinc</keyword>
<evidence type="ECO:0000256" key="5">
    <source>
        <dbReference type="ARBA" id="ARBA00022833"/>
    </source>
</evidence>
<evidence type="ECO:0000313" key="14">
    <source>
        <dbReference type="EMBL" id="KAF1753445.1"/>
    </source>
</evidence>
<dbReference type="PANTHER" id="PTHR45680">
    <property type="entry name" value="NUCLEAR HORMONE RECEPTOR FAMILY"/>
    <property type="match status" value="1"/>
</dbReference>
<dbReference type="CDD" id="cd06960">
    <property type="entry name" value="NR_DBD_HNF4A"/>
    <property type="match status" value="1"/>
</dbReference>
<dbReference type="InterPro" id="IPR035500">
    <property type="entry name" value="NHR-like_dom_sf"/>
</dbReference>
<comment type="similarity">
    <text evidence="2 11">Belongs to the nuclear hormone receptor family.</text>
</comment>
<evidence type="ECO:0000256" key="6">
    <source>
        <dbReference type="ARBA" id="ARBA00023015"/>
    </source>
</evidence>
<organism evidence="14 15">
    <name type="scientific">Caenorhabditis remanei</name>
    <name type="common">Caenorhabditis vulgaris</name>
    <dbReference type="NCBI Taxonomy" id="31234"/>
    <lineage>
        <taxon>Eukaryota</taxon>
        <taxon>Metazoa</taxon>
        <taxon>Ecdysozoa</taxon>
        <taxon>Nematoda</taxon>
        <taxon>Chromadorea</taxon>
        <taxon>Rhabditida</taxon>
        <taxon>Rhabditina</taxon>
        <taxon>Rhabditomorpha</taxon>
        <taxon>Rhabditoidea</taxon>
        <taxon>Rhabditidae</taxon>
        <taxon>Peloderinae</taxon>
        <taxon>Caenorhabditis</taxon>
    </lineage>
</organism>
<feature type="domain" description="Nuclear receptor" evidence="12">
    <location>
        <begin position="8"/>
        <end position="104"/>
    </location>
</feature>
<dbReference type="InterPro" id="IPR000536">
    <property type="entry name" value="Nucl_hrmn_rcpt_lig-bd"/>
</dbReference>
<dbReference type="SUPFAM" id="SSF48508">
    <property type="entry name" value="Nuclear receptor ligand-binding domain"/>
    <property type="match status" value="1"/>
</dbReference>
<dbReference type="GO" id="GO:0005634">
    <property type="term" value="C:nucleus"/>
    <property type="evidence" value="ECO:0007669"/>
    <property type="project" value="UniProtKB-SubCell"/>
</dbReference>
<dbReference type="RefSeq" id="XP_003116228.2">
    <property type="nucleotide sequence ID" value="XM_003116180.2"/>
</dbReference>
<keyword evidence="10 11" id="KW-0539">Nucleus</keyword>
<dbReference type="Gene3D" id="1.10.565.10">
    <property type="entry name" value="Retinoid X Receptor"/>
    <property type="match status" value="1"/>
</dbReference>
<dbReference type="GO" id="GO:0000978">
    <property type="term" value="F:RNA polymerase II cis-regulatory region sequence-specific DNA binding"/>
    <property type="evidence" value="ECO:0007669"/>
    <property type="project" value="InterPro"/>
</dbReference>
<evidence type="ECO:0000256" key="4">
    <source>
        <dbReference type="ARBA" id="ARBA00022771"/>
    </source>
</evidence>
<gene>
    <name evidence="14" type="ORF">GCK72_020002</name>
</gene>
<dbReference type="InterPro" id="IPR013088">
    <property type="entry name" value="Znf_NHR/GATA"/>
</dbReference>
<dbReference type="CTD" id="9818106"/>
<dbReference type="EMBL" id="WUAV01000005">
    <property type="protein sequence ID" value="KAF1753445.1"/>
    <property type="molecule type" value="Genomic_DNA"/>
</dbReference>
<dbReference type="Gene3D" id="3.30.50.10">
    <property type="entry name" value="Erythroid Transcription Factor GATA-1, subunit A"/>
    <property type="match status" value="1"/>
</dbReference>
<dbReference type="PROSITE" id="PS51030">
    <property type="entry name" value="NUCLEAR_REC_DBD_2"/>
    <property type="match status" value="1"/>
</dbReference>
<evidence type="ECO:0000256" key="9">
    <source>
        <dbReference type="ARBA" id="ARBA00023170"/>
    </source>
</evidence>
<evidence type="ECO:0000313" key="15">
    <source>
        <dbReference type="Proteomes" id="UP000483820"/>
    </source>
</evidence>
<dbReference type="PRINTS" id="PR00047">
    <property type="entry name" value="STROIDFINGER"/>
</dbReference>
<dbReference type="InterPro" id="IPR051152">
    <property type="entry name" value="C.elegans_Orphan_NR"/>
</dbReference>
<evidence type="ECO:0000259" key="13">
    <source>
        <dbReference type="PROSITE" id="PS51843"/>
    </source>
</evidence>
<dbReference type="SMART" id="SM00399">
    <property type="entry name" value="ZnF_C4"/>
    <property type="match status" value="1"/>
</dbReference>
<dbReference type="PROSITE" id="PS00031">
    <property type="entry name" value="NUCLEAR_REC_DBD_1"/>
    <property type="match status" value="1"/>
</dbReference>
<dbReference type="AlphaFoldDB" id="A0A6A5GFH2"/>
<comment type="caution">
    <text evidence="14">The sequence shown here is derived from an EMBL/GenBank/DDBJ whole genome shotgun (WGS) entry which is preliminary data.</text>
</comment>
<comment type="subcellular location">
    <subcellularLocation>
        <location evidence="1 11">Nucleus</location>
    </subcellularLocation>
</comment>
<reference evidence="14 15" key="1">
    <citation type="submission" date="2019-12" db="EMBL/GenBank/DDBJ databases">
        <title>Chromosome-level assembly of the Caenorhabditis remanei genome.</title>
        <authorList>
            <person name="Teterina A.A."/>
            <person name="Willis J.H."/>
            <person name="Phillips P.C."/>
        </authorList>
    </citation>
    <scope>NUCLEOTIDE SEQUENCE [LARGE SCALE GENOMIC DNA]</scope>
    <source>
        <strain evidence="14 15">PX506</strain>
        <tissue evidence="14">Whole organism</tissue>
    </source>
</reference>
<evidence type="ECO:0000256" key="1">
    <source>
        <dbReference type="ARBA" id="ARBA00004123"/>
    </source>
</evidence>
<keyword evidence="7 11" id="KW-0238">DNA-binding</keyword>
<dbReference type="Pfam" id="PF00104">
    <property type="entry name" value="Hormone_recep"/>
    <property type="match status" value="1"/>
</dbReference>
<keyword evidence="9 11" id="KW-0675">Receptor</keyword>
<evidence type="ECO:0000256" key="10">
    <source>
        <dbReference type="ARBA" id="ARBA00023242"/>
    </source>
</evidence>
<protein>
    <submittedName>
        <fullName evidence="14">Uncharacterized protein</fullName>
    </submittedName>
</protein>
<name>A0A6A5GFH2_CAERE</name>
<evidence type="ECO:0000256" key="8">
    <source>
        <dbReference type="ARBA" id="ARBA00023163"/>
    </source>
</evidence>
<dbReference type="InterPro" id="IPR001628">
    <property type="entry name" value="Znf_hrmn_rcpt"/>
</dbReference>
<evidence type="ECO:0000256" key="7">
    <source>
        <dbReference type="ARBA" id="ARBA00023125"/>
    </source>
</evidence>
<dbReference type="PANTHER" id="PTHR45680:SF9">
    <property type="entry name" value="NUCLEAR HORMONE RECEPTOR FAMILY-RELATED"/>
    <property type="match status" value="1"/>
</dbReference>
<dbReference type="SMART" id="SM00430">
    <property type="entry name" value="HOLI"/>
    <property type="match status" value="1"/>
</dbReference>
<feature type="domain" description="NR LBD" evidence="13">
    <location>
        <begin position="153"/>
        <end position="428"/>
    </location>
</feature>
<sequence length="428" mass="50422">MPAPLYLTGPCEICDQPAHGRHFGVMSCRACAAFFRRMATKNDKISQKNRKRSLLENEKLPNMNIETFCFLGNCVIYKNGKFNCKKCRLKKCYDMGMDAKKFQTNRDPISSTNTFFERLLFTGPQSMSNFLGRPEFILCCEPDKASHIKTVIDVSHLLEKARRIFKEEESFSKVMPYNFENSLEKLSYSMDLMRSKNPKIPLEKLRVIGKTEALFFWEQEFLGSAYWFAGIPEFMELDLSIKIEIVKAAWILWIRLEKLAETAYYHKKQKLDGDLIICGQHTCMDMKDFEIDIKWCTNYTMEQMRFYIMPETDKDWKECVRELINLNPTNVELNFMLLQLSLHSAGKRHQGKVLEATERLLQIQADHLHKYYIETLKMPHYAKRLTELLKVNKSIELDGRRRKERVQIAQLFDVFSIDFSHPEMFEFT</sequence>
<dbReference type="PROSITE" id="PS51843">
    <property type="entry name" value="NR_LBD"/>
    <property type="match status" value="1"/>
</dbReference>
<dbReference type="SUPFAM" id="SSF57716">
    <property type="entry name" value="Glucocorticoid receptor-like (DNA-binding domain)"/>
    <property type="match status" value="1"/>
</dbReference>
<dbReference type="KEGG" id="crq:GCK72_020002"/>
<dbReference type="Pfam" id="PF00105">
    <property type="entry name" value="zf-C4"/>
    <property type="match status" value="2"/>
</dbReference>
<proteinExistence type="inferred from homology"/>
<dbReference type="GeneID" id="9818106"/>
<dbReference type="GO" id="GO:0003700">
    <property type="term" value="F:DNA-binding transcription factor activity"/>
    <property type="evidence" value="ECO:0007669"/>
    <property type="project" value="InterPro"/>
</dbReference>
<evidence type="ECO:0000256" key="3">
    <source>
        <dbReference type="ARBA" id="ARBA00022723"/>
    </source>
</evidence>
<dbReference type="Proteomes" id="UP000483820">
    <property type="component" value="Chromosome V"/>
</dbReference>
<keyword evidence="4 11" id="KW-0863">Zinc-finger</keyword>
<dbReference type="InterPro" id="IPR049636">
    <property type="entry name" value="HNF4-like_DBD"/>
</dbReference>